<accession>A0A1H6U2E2</accession>
<dbReference type="EMBL" id="FNZK01000001">
    <property type="protein sequence ID" value="SEI82580.1"/>
    <property type="molecule type" value="Genomic_DNA"/>
</dbReference>
<gene>
    <name evidence="2" type="ORF">SAMN05660742_101160</name>
</gene>
<dbReference type="SMART" id="SM00935">
    <property type="entry name" value="OmpH"/>
    <property type="match status" value="1"/>
</dbReference>
<dbReference type="Gene3D" id="3.30.910.20">
    <property type="entry name" value="Skp domain"/>
    <property type="match status" value="1"/>
</dbReference>
<keyword evidence="1" id="KW-0732">Signal</keyword>
<dbReference type="InterPro" id="IPR005632">
    <property type="entry name" value="Chaperone_Skp"/>
</dbReference>
<evidence type="ECO:0000256" key="1">
    <source>
        <dbReference type="SAM" id="SignalP"/>
    </source>
</evidence>
<name>A0A1H6U2E2_9FIRM</name>
<dbReference type="PROSITE" id="PS51257">
    <property type="entry name" value="PROKAR_LIPOPROTEIN"/>
    <property type="match status" value="1"/>
</dbReference>
<dbReference type="GO" id="GO:0051082">
    <property type="term" value="F:unfolded protein binding"/>
    <property type="evidence" value="ECO:0007669"/>
    <property type="project" value="InterPro"/>
</dbReference>
<dbReference type="InterPro" id="IPR024930">
    <property type="entry name" value="Skp_dom_sf"/>
</dbReference>
<feature type="signal peptide" evidence="1">
    <location>
        <begin position="1"/>
        <end position="27"/>
    </location>
</feature>
<dbReference type="AlphaFoldDB" id="A0A1H6U2E2"/>
<feature type="chain" id="PRO_5011474016" evidence="1">
    <location>
        <begin position="28"/>
        <end position="156"/>
    </location>
</feature>
<keyword evidence="3" id="KW-1185">Reference proteome</keyword>
<protein>
    <submittedName>
        <fullName evidence="2">Outer membrane protein</fullName>
    </submittedName>
</protein>
<dbReference type="RefSeq" id="WP_091828389.1">
    <property type="nucleotide sequence ID" value="NZ_FNZK01000001.1"/>
</dbReference>
<dbReference type="STRING" id="84035.SAMN05660742_101160"/>
<dbReference type="Proteomes" id="UP000199662">
    <property type="component" value="Unassembled WGS sequence"/>
</dbReference>
<sequence length="156" mass="17283">MNLNKKSLCALLMVGIIAIFVSGCSNTKMGVVDTERIMKESPQIQTITKAQTEQYTQKQKDLTEKLQNDKANMSDADYQKSVNAAKAELSGMESQFNSELKTTIDKAMADVSKEKDLSAVVMKDLVQTNQMGQPTKEQFVIQGGIDITDDLIQKLQ</sequence>
<organism evidence="2 3">
    <name type="scientific">Propionispira arboris</name>
    <dbReference type="NCBI Taxonomy" id="84035"/>
    <lineage>
        <taxon>Bacteria</taxon>
        <taxon>Bacillati</taxon>
        <taxon>Bacillota</taxon>
        <taxon>Negativicutes</taxon>
        <taxon>Selenomonadales</taxon>
        <taxon>Selenomonadaceae</taxon>
        <taxon>Propionispira</taxon>
    </lineage>
</organism>
<dbReference type="SUPFAM" id="SSF111384">
    <property type="entry name" value="OmpH-like"/>
    <property type="match status" value="1"/>
</dbReference>
<evidence type="ECO:0000313" key="2">
    <source>
        <dbReference type="EMBL" id="SEI82580.1"/>
    </source>
</evidence>
<reference evidence="2 3" key="1">
    <citation type="submission" date="2016-10" db="EMBL/GenBank/DDBJ databases">
        <authorList>
            <person name="de Groot N.N."/>
        </authorList>
    </citation>
    <scope>NUCLEOTIDE SEQUENCE [LARGE SCALE GENOMIC DNA]</scope>
    <source>
        <strain evidence="2 3">DSM 2179</strain>
    </source>
</reference>
<evidence type="ECO:0000313" key="3">
    <source>
        <dbReference type="Proteomes" id="UP000199662"/>
    </source>
</evidence>
<proteinExistence type="predicted"/>